<dbReference type="GO" id="GO:0005886">
    <property type="term" value="C:plasma membrane"/>
    <property type="evidence" value="ECO:0007669"/>
    <property type="project" value="UniProtKB-SubCell"/>
</dbReference>
<dbReference type="PROSITE" id="PS00761">
    <property type="entry name" value="SPASE_I_3"/>
    <property type="match status" value="1"/>
</dbReference>
<evidence type="ECO:0000256" key="10">
    <source>
        <dbReference type="ARBA" id="ARBA00023136"/>
    </source>
</evidence>
<sequence>MEESPKRQRISLLKTIGLAIIIAIFFRTFLFSNYVVDGESMMPTFEDGNLLMVNKIEHKISELHRFDVVVFHASKEDDYVKRVIGLPGDQVEYRNDILYINGKEVTEPYLKKYKEALISGKLTGDFTLKEKTGASVVPAGHIFVMGDNRLGSLDSRHFGFVKMDEIVGKVNLRYWPLNEMDVTF</sequence>
<comment type="caution">
    <text evidence="15">The sequence shown here is derived from an EMBL/GenBank/DDBJ whole genome shotgun (WGS) entry which is preliminary data.</text>
</comment>
<dbReference type="CDD" id="cd06530">
    <property type="entry name" value="S26_SPase_I"/>
    <property type="match status" value="1"/>
</dbReference>
<dbReference type="InterPro" id="IPR019757">
    <property type="entry name" value="Pept_S26A_signal_pept_1_Lys-AS"/>
</dbReference>
<evidence type="ECO:0000256" key="12">
    <source>
        <dbReference type="RuleBase" id="RU003993"/>
    </source>
</evidence>
<organism evidence="15 16">
    <name type="scientific">Fredinandcohnia quinoae</name>
    <dbReference type="NCBI Taxonomy" id="2918902"/>
    <lineage>
        <taxon>Bacteria</taxon>
        <taxon>Bacillati</taxon>
        <taxon>Bacillota</taxon>
        <taxon>Bacilli</taxon>
        <taxon>Bacillales</taxon>
        <taxon>Bacillaceae</taxon>
        <taxon>Fredinandcohnia</taxon>
    </lineage>
</organism>
<dbReference type="PROSITE" id="PS00760">
    <property type="entry name" value="SPASE_I_2"/>
    <property type="match status" value="1"/>
</dbReference>
<comment type="subcellular location">
    <subcellularLocation>
        <location evidence="2">Cell membrane</location>
        <topology evidence="2">Single-pass type II membrane protein</topology>
    </subcellularLocation>
    <subcellularLocation>
        <location evidence="13">Membrane</location>
        <topology evidence="13">Single-pass type II membrane protein</topology>
    </subcellularLocation>
</comment>
<feature type="transmembrane region" description="Helical" evidence="12">
    <location>
        <begin position="12"/>
        <end position="36"/>
    </location>
</feature>
<feature type="domain" description="Peptidase S26" evidence="14">
    <location>
        <begin position="10"/>
        <end position="175"/>
    </location>
</feature>
<keyword evidence="6 12" id="KW-0645">Protease</keyword>
<dbReference type="NCBIfam" id="TIGR02227">
    <property type="entry name" value="sigpep_I_bact"/>
    <property type="match status" value="1"/>
</dbReference>
<dbReference type="PANTHER" id="PTHR43390">
    <property type="entry name" value="SIGNAL PEPTIDASE I"/>
    <property type="match status" value="1"/>
</dbReference>
<keyword evidence="5" id="KW-1003">Cell membrane</keyword>
<dbReference type="AlphaFoldDB" id="A0AAW5E2L8"/>
<dbReference type="InterPro" id="IPR019533">
    <property type="entry name" value="Peptidase_S26"/>
</dbReference>
<dbReference type="Proteomes" id="UP001431131">
    <property type="component" value="Unassembled WGS sequence"/>
</dbReference>
<accession>A0AAW5E2L8</accession>
<dbReference type="PROSITE" id="PS00501">
    <property type="entry name" value="SPASE_I_1"/>
    <property type="match status" value="1"/>
</dbReference>
<evidence type="ECO:0000256" key="3">
    <source>
        <dbReference type="ARBA" id="ARBA00009370"/>
    </source>
</evidence>
<evidence type="ECO:0000256" key="2">
    <source>
        <dbReference type="ARBA" id="ARBA00004401"/>
    </source>
</evidence>
<keyword evidence="8 12" id="KW-0378">Hydrolase</keyword>
<evidence type="ECO:0000256" key="1">
    <source>
        <dbReference type="ARBA" id="ARBA00000677"/>
    </source>
</evidence>
<feature type="active site" evidence="11">
    <location>
        <position position="81"/>
    </location>
</feature>
<protein>
    <recommendedName>
        <fullName evidence="4 12">Signal peptidase I</fullName>
        <ecNumber evidence="4 12">3.4.21.89</ecNumber>
    </recommendedName>
</protein>
<dbReference type="SUPFAM" id="SSF51306">
    <property type="entry name" value="LexA/Signal peptidase"/>
    <property type="match status" value="1"/>
</dbReference>
<dbReference type="GO" id="GO:0006465">
    <property type="term" value="P:signal peptide processing"/>
    <property type="evidence" value="ECO:0007669"/>
    <property type="project" value="InterPro"/>
</dbReference>
<evidence type="ECO:0000256" key="9">
    <source>
        <dbReference type="ARBA" id="ARBA00022989"/>
    </source>
</evidence>
<evidence type="ECO:0000313" key="15">
    <source>
        <dbReference type="EMBL" id="MCH1626858.1"/>
    </source>
</evidence>
<dbReference type="InterPro" id="IPR000223">
    <property type="entry name" value="Pept_S26A_signal_pept_1"/>
</dbReference>
<evidence type="ECO:0000256" key="11">
    <source>
        <dbReference type="PIRSR" id="PIRSR600223-1"/>
    </source>
</evidence>
<evidence type="ECO:0000256" key="4">
    <source>
        <dbReference type="ARBA" id="ARBA00013208"/>
    </source>
</evidence>
<dbReference type="InterPro" id="IPR036286">
    <property type="entry name" value="LexA/Signal_pep-like_sf"/>
</dbReference>
<dbReference type="FunFam" id="2.10.109.10:FF:000008">
    <property type="entry name" value="Signal peptidase I"/>
    <property type="match status" value="1"/>
</dbReference>
<dbReference type="EMBL" id="JAKTTI010000028">
    <property type="protein sequence ID" value="MCH1626858.1"/>
    <property type="molecule type" value="Genomic_DNA"/>
</dbReference>
<evidence type="ECO:0000256" key="8">
    <source>
        <dbReference type="ARBA" id="ARBA00022801"/>
    </source>
</evidence>
<gene>
    <name evidence="15" type="primary">lepB</name>
    <name evidence="15" type="ORF">MJG50_16100</name>
</gene>
<dbReference type="Pfam" id="PF10502">
    <property type="entry name" value="Peptidase_S26"/>
    <property type="match status" value="1"/>
</dbReference>
<dbReference type="PRINTS" id="PR00727">
    <property type="entry name" value="LEADERPTASE"/>
</dbReference>
<keyword evidence="9 12" id="KW-1133">Transmembrane helix</keyword>
<dbReference type="PANTHER" id="PTHR43390:SF1">
    <property type="entry name" value="CHLOROPLAST PROCESSING PEPTIDASE"/>
    <property type="match status" value="1"/>
</dbReference>
<feature type="active site" evidence="11">
    <location>
        <position position="40"/>
    </location>
</feature>
<proteinExistence type="inferred from homology"/>
<keyword evidence="7 12" id="KW-0812">Transmembrane</keyword>
<name>A0AAW5E2L8_9BACI</name>
<keyword evidence="16" id="KW-1185">Reference proteome</keyword>
<comment type="similarity">
    <text evidence="3 13">Belongs to the peptidase S26 family.</text>
</comment>
<reference evidence="15" key="1">
    <citation type="submission" date="2022-02" db="EMBL/GenBank/DDBJ databases">
        <title>Fredinandcohnia quinoae sp. nov. isolated from Chenopodium quinoa seeds.</title>
        <authorList>
            <person name="Saati-Santamaria Z."/>
            <person name="Flores-Felix J.D."/>
            <person name="Igual J.M."/>
            <person name="Velazquez E."/>
            <person name="Garcia-Fraile P."/>
            <person name="Martinez-Molina E."/>
        </authorList>
    </citation>
    <scope>NUCLEOTIDE SEQUENCE</scope>
    <source>
        <strain evidence="15">SECRCQ15</strain>
    </source>
</reference>
<dbReference type="Gene3D" id="2.10.109.10">
    <property type="entry name" value="Umud Fragment, subunit A"/>
    <property type="match status" value="1"/>
</dbReference>
<evidence type="ECO:0000313" key="16">
    <source>
        <dbReference type="Proteomes" id="UP001431131"/>
    </source>
</evidence>
<dbReference type="RefSeq" id="WP_240256772.1">
    <property type="nucleotide sequence ID" value="NZ_JAKTTI010000028.1"/>
</dbReference>
<evidence type="ECO:0000256" key="5">
    <source>
        <dbReference type="ARBA" id="ARBA00022475"/>
    </source>
</evidence>
<dbReference type="InterPro" id="IPR019758">
    <property type="entry name" value="Pept_S26A_signal_pept_1_CS"/>
</dbReference>
<evidence type="ECO:0000259" key="14">
    <source>
        <dbReference type="Pfam" id="PF10502"/>
    </source>
</evidence>
<dbReference type="GO" id="GO:0009003">
    <property type="term" value="F:signal peptidase activity"/>
    <property type="evidence" value="ECO:0007669"/>
    <property type="project" value="UniProtKB-EC"/>
</dbReference>
<keyword evidence="10 12" id="KW-0472">Membrane</keyword>
<dbReference type="InterPro" id="IPR019756">
    <property type="entry name" value="Pept_S26A_signal_pept_1_Ser-AS"/>
</dbReference>
<dbReference type="GO" id="GO:0004252">
    <property type="term" value="F:serine-type endopeptidase activity"/>
    <property type="evidence" value="ECO:0007669"/>
    <property type="project" value="InterPro"/>
</dbReference>
<evidence type="ECO:0000256" key="6">
    <source>
        <dbReference type="ARBA" id="ARBA00022670"/>
    </source>
</evidence>
<dbReference type="EC" id="3.4.21.89" evidence="4 12"/>
<evidence type="ECO:0000256" key="13">
    <source>
        <dbReference type="RuleBase" id="RU362042"/>
    </source>
</evidence>
<comment type="catalytic activity">
    <reaction evidence="1 12">
        <text>Cleavage of hydrophobic, N-terminal signal or leader sequences from secreted and periplasmic proteins.</text>
        <dbReference type="EC" id="3.4.21.89"/>
    </reaction>
</comment>
<evidence type="ECO:0000256" key="7">
    <source>
        <dbReference type="ARBA" id="ARBA00022692"/>
    </source>
</evidence>